<keyword evidence="7" id="KW-1185">Reference proteome</keyword>
<dbReference type="InterPro" id="IPR036396">
    <property type="entry name" value="Cyt_P450_sf"/>
</dbReference>
<name>A0ABQ8GQ28_9PEZI</name>
<evidence type="ECO:0000313" key="7">
    <source>
        <dbReference type="Proteomes" id="UP000774617"/>
    </source>
</evidence>
<sequence>MAANPAVLAALAAALLILFKAIQAVYRLYFHPLSHFPGPPAACISRNWLWQQAQTGQPEEVFEKLHDDYATKALRVGPNELHISDVHLYKTIYSQANPFPKLPAFYDAFNTPHTLFAETDPALHRERRKLLNPLFSRAGIGKLEPVILEKIQEMGAKIRHIVSAGKATGGGSSEEGRPIEVSDMVRCLTVDVISEFAFGQTAGLLSEREGEFKAGFLEAFDMAAVVVYQMYYRTVQRWLSSVMPLEWIGKIDPKVKELVRLMKFATDSFYDYSKRTTTSAHPVIFDFMKSVPEQLRPAESVDILVAGSDTTAYTLATGLFHILRRPELKERLVREVREALPSGDDLPSFTQLEKIEYLWACVKESLRIAMPVPGVLPRLVPDRQQPFVVDGKIVPSGTIVGMSAYTMHYSTELWGRDAKLFNPDRWLGPNGKQLDSYLCTFSKGARQCIGINVAHTEATMVMAYLFRNFDMNLKTNEFRHRDSFTQQVLKPGVLVEFTPL</sequence>
<keyword evidence="2 4" id="KW-0479">Metal-binding</keyword>
<feature type="chain" id="PRO_5045238891" evidence="5">
    <location>
        <begin position="25"/>
        <end position="500"/>
    </location>
</feature>
<dbReference type="Proteomes" id="UP000774617">
    <property type="component" value="Unassembled WGS sequence"/>
</dbReference>
<evidence type="ECO:0000256" key="3">
    <source>
        <dbReference type="ARBA" id="ARBA00023004"/>
    </source>
</evidence>
<dbReference type="PANTHER" id="PTHR24305:SF234">
    <property type="entry name" value="CYTOCHROME P450"/>
    <property type="match status" value="1"/>
</dbReference>
<dbReference type="EMBL" id="JAGTJR010000003">
    <property type="protein sequence ID" value="KAH7062289.1"/>
    <property type="molecule type" value="Genomic_DNA"/>
</dbReference>
<comment type="cofactor">
    <cofactor evidence="1">
        <name>heme</name>
        <dbReference type="ChEBI" id="CHEBI:30413"/>
    </cofactor>
</comment>
<dbReference type="InterPro" id="IPR017972">
    <property type="entry name" value="Cyt_P450_CS"/>
</dbReference>
<dbReference type="CDD" id="cd11062">
    <property type="entry name" value="CYP58-like"/>
    <property type="match status" value="1"/>
</dbReference>
<comment type="caution">
    <text evidence="6">The sequence shown here is derived from an EMBL/GenBank/DDBJ whole genome shotgun (WGS) entry which is preliminary data.</text>
</comment>
<keyword evidence="3 4" id="KW-0408">Iron</keyword>
<proteinExistence type="inferred from homology"/>
<dbReference type="InterPro" id="IPR050121">
    <property type="entry name" value="Cytochrome_P450_monoxygenase"/>
</dbReference>
<dbReference type="Pfam" id="PF00067">
    <property type="entry name" value="p450"/>
    <property type="match status" value="1"/>
</dbReference>
<evidence type="ECO:0000256" key="1">
    <source>
        <dbReference type="ARBA" id="ARBA00001971"/>
    </source>
</evidence>
<keyword evidence="5" id="KW-0732">Signal</keyword>
<reference evidence="6 7" key="1">
    <citation type="journal article" date="2021" name="Nat. Commun.">
        <title>Genetic determinants of endophytism in the Arabidopsis root mycobiome.</title>
        <authorList>
            <person name="Mesny F."/>
            <person name="Miyauchi S."/>
            <person name="Thiergart T."/>
            <person name="Pickel B."/>
            <person name="Atanasova L."/>
            <person name="Karlsson M."/>
            <person name="Huettel B."/>
            <person name="Barry K.W."/>
            <person name="Haridas S."/>
            <person name="Chen C."/>
            <person name="Bauer D."/>
            <person name="Andreopoulos W."/>
            <person name="Pangilinan J."/>
            <person name="LaButti K."/>
            <person name="Riley R."/>
            <person name="Lipzen A."/>
            <person name="Clum A."/>
            <person name="Drula E."/>
            <person name="Henrissat B."/>
            <person name="Kohler A."/>
            <person name="Grigoriev I.V."/>
            <person name="Martin F.M."/>
            <person name="Hacquard S."/>
        </authorList>
    </citation>
    <scope>NUCLEOTIDE SEQUENCE [LARGE SCALE GENOMIC DNA]</scope>
    <source>
        <strain evidence="6 7">MPI-SDFR-AT-0080</strain>
    </source>
</reference>
<protein>
    <submittedName>
        <fullName evidence="6">Cytochrome P450</fullName>
    </submittedName>
</protein>
<dbReference type="Gene3D" id="1.10.630.10">
    <property type="entry name" value="Cytochrome P450"/>
    <property type="match status" value="1"/>
</dbReference>
<comment type="similarity">
    <text evidence="4">Belongs to the cytochrome P450 family.</text>
</comment>
<dbReference type="InterPro" id="IPR002401">
    <property type="entry name" value="Cyt_P450_E_grp-I"/>
</dbReference>
<dbReference type="SUPFAM" id="SSF48264">
    <property type="entry name" value="Cytochrome P450"/>
    <property type="match status" value="1"/>
</dbReference>
<evidence type="ECO:0000313" key="6">
    <source>
        <dbReference type="EMBL" id="KAH7062289.1"/>
    </source>
</evidence>
<accession>A0ABQ8GQ28</accession>
<evidence type="ECO:0000256" key="2">
    <source>
        <dbReference type="ARBA" id="ARBA00022723"/>
    </source>
</evidence>
<dbReference type="PRINTS" id="PR00463">
    <property type="entry name" value="EP450I"/>
</dbReference>
<keyword evidence="4" id="KW-0349">Heme</keyword>
<feature type="signal peptide" evidence="5">
    <location>
        <begin position="1"/>
        <end position="24"/>
    </location>
</feature>
<dbReference type="PROSITE" id="PS00086">
    <property type="entry name" value="CYTOCHROME_P450"/>
    <property type="match status" value="1"/>
</dbReference>
<dbReference type="PRINTS" id="PR00385">
    <property type="entry name" value="P450"/>
</dbReference>
<dbReference type="InterPro" id="IPR001128">
    <property type="entry name" value="Cyt_P450"/>
</dbReference>
<evidence type="ECO:0000256" key="5">
    <source>
        <dbReference type="SAM" id="SignalP"/>
    </source>
</evidence>
<keyword evidence="4" id="KW-0503">Monooxygenase</keyword>
<dbReference type="PANTHER" id="PTHR24305">
    <property type="entry name" value="CYTOCHROME P450"/>
    <property type="match status" value="1"/>
</dbReference>
<evidence type="ECO:0000256" key="4">
    <source>
        <dbReference type="RuleBase" id="RU000461"/>
    </source>
</evidence>
<keyword evidence="4" id="KW-0560">Oxidoreductase</keyword>
<gene>
    <name evidence="6" type="ORF">B0J12DRAFT_707656</name>
</gene>
<organism evidence="6 7">
    <name type="scientific">Macrophomina phaseolina</name>
    <dbReference type="NCBI Taxonomy" id="35725"/>
    <lineage>
        <taxon>Eukaryota</taxon>
        <taxon>Fungi</taxon>
        <taxon>Dikarya</taxon>
        <taxon>Ascomycota</taxon>
        <taxon>Pezizomycotina</taxon>
        <taxon>Dothideomycetes</taxon>
        <taxon>Dothideomycetes incertae sedis</taxon>
        <taxon>Botryosphaeriales</taxon>
        <taxon>Botryosphaeriaceae</taxon>
        <taxon>Macrophomina</taxon>
    </lineage>
</organism>